<dbReference type="EMBL" id="ML978193">
    <property type="protein sequence ID" value="KAF2030148.1"/>
    <property type="molecule type" value="Genomic_DNA"/>
</dbReference>
<evidence type="ECO:0000256" key="4">
    <source>
        <dbReference type="PROSITE-ProRule" id="PRU00146"/>
    </source>
</evidence>
<evidence type="ECO:0000256" key="1">
    <source>
        <dbReference type="ARBA" id="ARBA00022723"/>
    </source>
</evidence>
<feature type="compositionally biased region" description="Basic and acidic residues" evidence="5">
    <location>
        <begin position="324"/>
        <end position="340"/>
    </location>
</feature>
<feature type="region of interest" description="Disordered" evidence="5">
    <location>
        <begin position="506"/>
        <end position="526"/>
    </location>
</feature>
<feature type="compositionally biased region" description="Basic residues" evidence="5">
    <location>
        <begin position="196"/>
        <end position="215"/>
    </location>
</feature>
<dbReference type="PROSITE" id="PS01359">
    <property type="entry name" value="ZF_PHD_1"/>
    <property type="match status" value="1"/>
</dbReference>
<feature type="region of interest" description="Disordered" evidence="5">
    <location>
        <begin position="548"/>
        <end position="831"/>
    </location>
</feature>
<protein>
    <recommendedName>
        <fullName evidence="6">PHD-type domain-containing protein</fullName>
    </recommendedName>
</protein>
<feature type="compositionally biased region" description="Pro residues" evidence="5">
    <location>
        <begin position="613"/>
        <end position="630"/>
    </location>
</feature>
<dbReference type="PROSITE" id="PS50016">
    <property type="entry name" value="ZF_PHD_2"/>
    <property type="match status" value="1"/>
</dbReference>
<evidence type="ECO:0000256" key="5">
    <source>
        <dbReference type="SAM" id="MobiDB-lite"/>
    </source>
</evidence>
<proteinExistence type="predicted"/>
<dbReference type="Proteomes" id="UP000799777">
    <property type="component" value="Unassembled WGS sequence"/>
</dbReference>
<dbReference type="GO" id="GO:0031213">
    <property type="term" value="C:RSF complex"/>
    <property type="evidence" value="ECO:0007669"/>
    <property type="project" value="InterPro"/>
</dbReference>
<organism evidence="7 8">
    <name type="scientific">Setomelanomma holmii</name>
    <dbReference type="NCBI Taxonomy" id="210430"/>
    <lineage>
        <taxon>Eukaryota</taxon>
        <taxon>Fungi</taxon>
        <taxon>Dikarya</taxon>
        <taxon>Ascomycota</taxon>
        <taxon>Pezizomycotina</taxon>
        <taxon>Dothideomycetes</taxon>
        <taxon>Pleosporomycetidae</taxon>
        <taxon>Pleosporales</taxon>
        <taxon>Pleosporineae</taxon>
        <taxon>Phaeosphaeriaceae</taxon>
        <taxon>Setomelanomma</taxon>
    </lineage>
</organism>
<evidence type="ECO:0000256" key="2">
    <source>
        <dbReference type="ARBA" id="ARBA00022771"/>
    </source>
</evidence>
<keyword evidence="3" id="KW-0862">Zinc</keyword>
<dbReference type="InterPro" id="IPR013083">
    <property type="entry name" value="Znf_RING/FYVE/PHD"/>
</dbReference>
<feature type="domain" description="PHD-type" evidence="6">
    <location>
        <begin position="431"/>
        <end position="487"/>
    </location>
</feature>
<evidence type="ECO:0000313" key="7">
    <source>
        <dbReference type="EMBL" id="KAF2030148.1"/>
    </source>
</evidence>
<dbReference type="InterPro" id="IPR019786">
    <property type="entry name" value="Zinc_finger_PHD-type_CS"/>
</dbReference>
<dbReference type="Pfam" id="PF00628">
    <property type="entry name" value="PHD"/>
    <property type="match status" value="1"/>
</dbReference>
<feature type="compositionally biased region" description="Low complexity" evidence="5">
    <location>
        <begin position="700"/>
        <end position="712"/>
    </location>
</feature>
<feature type="compositionally biased region" description="Polar residues" evidence="5">
    <location>
        <begin position="685"/>
        <end position="695"/>
    </location>
</feature>
<dbReference type="SUPFAM" id="SSF57903">
    <property type="entry name" value="FYVE/PHD zinc finger"/>
    <property type="match status" value="1"/>
</dbReference>
<feature type="region of interest" description="Disordered" evidence="5">
    <location>
        <begin position="1"/>
        <end position="20"/>
    </location>
</feature>
<dbReference type="GO" id="GO:0006355">
    <property type="term" value="P:regulation of DNA-templated transcription"/>
    <property type="evidence" value="ECO:0007669"/>
    <property type="project" value="InterPro"/>
</dbReference>
<feature type="compositionally biased region" description="Acidic residues" evidence="5">
    <location>
        <begin position="220"/>
        <end position="229"/>
    </location>
</feature>
<keyword evidence="2 4" id="KW-0863">Zinc-finger</keyword>
<feature type="compositionally biased region" description="Polar residues" evidence="5">
    <location>
        <begin position="632"/>
        <end position="658"/>
    </location>
</feature>
<evidence type="ECO:0000256" key="3">
    <source>
        <dbReference type="ARBA" id="ARBA00022833"/>
    </source>
</evidence>
<feature type="compositionally biased region" description="Low complexity" evidence="5">
    <location>
        <begin position="590"/>
        <end position="601"/>
    </location>
</feature>
<dbReference type="PANTHER" id="PTHR14296:SF3">
    <property type="entry name" value="DIKAR, ISOFORM F"/>
    <property type="match status" value="1"/>
</dbReference>
<dbReference type="InterPro" id="IPR019787">
    <property type="entry name" value="Znf_PHD-finger"/>
</dbReference>
<evidence type="ECO:0000313" key="8">
    <source>
        <dbReference type="Proteomes" id="UP000799777"/>
    </source>
</evidence>
<accession>A0A9P4H8N7</accession>
<feature type="region of interest" description="Disordered" evidence="5">
    <location>
        <begin position="318"/>
        <end position="340"/>
    </location>
</feature>
<dbReference type="OrthoDB" id="303107at2759"/>
<dbReference type="Gene3D" id="3.30.40.10">
    <property type="entry name" value="Zinc/RING finger domain, C3HC4 (zinc finger)"/>
    <property type="match status" value="1"/>
</dbReference>
<reference evidence="7" key="1">
    <citation type="journal article" date="2020" name="Stud. Mycol.">
        <title>101 Dothideomycetes genomes: a test case for predicting lifestyles and emergence of pathogens.</title>
        <authorList>
            <person name="Haridas S."/>
            <person name="Albert R."/>
            <person name="Binder M."/>
            <person name="Bloem J."/>
            <person name="Labutti K."/>
            <person name="Salamov A."/>
            <person name="Andreopoulos B."/>
            <person name="Baker S."/>
            <person name="Barry K."/>
            <person name="Bills G."/>
            <person name="Bluhm B."/>
            <person name="Cannon C."/>
            <person name="Castanera R."/>
            <person name="Culley D."/>
            <person name="Daum C."/>
            <person name="Ezra D."/>
            <person name="Gonzalez J."/>
            <person name="Henrissat B."/>
            <person name="Kuo A."/>
            <person name="Liang C."/>
            <person name="Lipzen A."/>
            <person name="Lutzoni F."/>
            <person name="Magnuson J."/>
            <person name="Mondo S."/>
            <person name="Nolan M."/>
            <person name="Ohm R."/>
            <person name="Pangilinan J."/>
            <person name="Park H.-J."/>
            <person name="Ramirez L."/>
            <person name="Alfaro M."/>
            <person name="Sun H."/>
            <person name="Tritt A."/>
            <person name="Yoshinaga Y."/>
            <person name="Zwiers L.-H."/>
            <person name="Turgeon B."/>
            <person name="Goodwin S."/>
            <person name="Spatafora J."/>
            <person name="Crous P."/>
            <person name="Grigoriev I."/>
        </authorList>
    </citation>
    <scope>NUCLEOTIDE SEQUENCE</scope>
    <source>
        <strain evidence="7">CBS 110217</strain>
    </source>
</reference>
<dbReference type="PANTHER" id="PTHR14296">
    <property type="entry name" value="REMODELING AND SPACING FACTOR 1"/>
    <property type="match status" value="1"/>
</dbReference>
<sequence>MPARKRARDEMEAEEPVEEPSTLQRLRSMWQFANLAQYISLFGDAIKIDKDFDIEELESECLKPHPSEKLAQIGLALLKHVSSHKGLTPEIFDEYTRRQFVAKAPNRNPFGEEEEPKKFNDFDIFTRIRVLQQLSTWTLNNPNSVRERLSATDSEQTLWRMEPTGWDSEDRVLFVLDDNRMYRRTDPPPPPEPKKVKAKPKSKNSRGTRASKRQKVSTPEPEEVSEGEEAPAVHRVEEAEDDGLGGMKWECICVTLEDYQEYMASIRKSRDPNEKILYKRLEEEVIPVMEGLAEEQAKKQARKMKELENMQKLAMAKRSSRISSRLEKQKEQEEIEAAGRKREAELAMAQAEQERLKKLEEAHDSRRMTREQRLRERETAKILKEEELRKLKENEQKLASNAARLSERHLKAMMKQHEIDLKRLNEEEDWFFDCEKCGTYGSNLNDNTPQISCEKCNVWQHVKCHGITEDQAEDPNFKFVCGTCKRKEEELNQPKLPPLKLRLTSASPASRNEAQANGEQHPNPTRRLEFVEIPAPQSRVAHMYPQPAQPMQQPWVDGPSLSPRGQALGPPGIHRSEAAYGSPYNGANGSSSPVRPRPISSGQPLANVSRPNGYPPSSPPPFNLPHPPSSPTKSQHSPRPQQNGSSFGLSNPFGSSQHAPPPYAQSFSRPASSAGFAGSPVKHSPANSPRPTNGLPTHYNFNSPRSSFPPSSAHRPQPSFSPTKHSSPAPLPAHMSSPAPAPVRIAPSPSQMPAQMLPDPIPAPSKHDGMRPMSSHEMSETPVFPPAQALSPQQKPQILSPPVKKASPTPEKPQPYFAPSTVGQNGYGPTH</sequence>
<comment type="caution">
    <text evidence="7">The sequence shown here is derived from an EMBL/GenBank/DDBJ whole genome shotgun (WGS) entry which is preliminary data.</text>
</comment>
<keyword evidence="8" id="KW-1185">Reference proteome</keyword>
<dbReference type="GO" id="GO:0008270">
    <property type="term" value="F:zinc ion binding"/>
    <property type="evidence" value="ECO:0007669"/>
    <property type="project" value="UniProtKB-KW"/>
</dbReference>
<name>A0A9P4H8N7_9PLEO</name>
<dbReference type="InterPro" id="IPR001965">
    <property type="entry name" value="Znf_PHD"/>
</dbReference>
<dbReference type="InterPro" id="IPR011011">
    <property type="entry name" value="Znf_FYVE_PHD"/>
</dbReference>
<gene>
    <name evidence="7" type="ORF">EK21DRAFT_66273</name>
</gene>
<dbReference type="AlphaFoldDB" id="A0A9P4H8N7"/>
<dbReference type="SMART" id="SM00249">
    <property type="entry name" value="PHD"/>
    <property type="match status" value="1"/>
</dbReference>
<evidence type="ECO:0000259" key="6">
    <source>
        <dbReference type="PROSITE" id="PS50016"/>
    </source>
</evidence>
<dbReference type="InterPro" id="IPR028938">
    <property type="entry name" value="Rsf1-like"/>
</dbReference>
<keyword evidence="1" id="KW-0479">Metal-binding</keyword>
<feature type="region of interest" description="Disordered" evidence="5">
    <location>
        <begin position="181"/>
        <end position="241"/>
    </location>
</feature>
<feature type="compositionally biased region" description="Polar residues" evidence="5">
    <location>
        <begin position="506"/>
        <end position="523"/>
    </location>
</feature>